<comment type="caution">
    <text evidence="11">The sequence shown here is derived from an EMBL/GenBank/DDBJ whole genome shotgun (WGS) entry which is preliminary data.</text>
</comment>
<keyword evidence="3" id="KW-0808">Transferase</keyword>
<evidence type="ECO:0000256" key="9">
    <source>
        <dbReference type="ARBA" id="ARBA00023180"/>
    </source>
</evidence>
<accession>A0AAW0P4Z2</accession>
<keyword evidence="9" id="KW-0325">Glycoprotein</keyword>
<keyword evidence="7" id="KW-0333">Golgi apparatus</keyword>
<dbReference type="PANTHER" id="PTHR14647">
    <property type="entry name" value="GALACTOSE-3-O-SULFOTRANSFERASE"/>
    <property type="match status" value="1"/>
</dbReference>
<evidence type="ECO:0000256" key="6">
    <source>
        <dbReference type="ARBA" id="ARBA00022989"/>
    </source>
</evidence>
<keyword evidence="8" id="KW-0472">Membrane</keyword>
<dbReference type="InterPro" id="IPR027417">
    <property type="entry name" value="P-loop_NTPase"/>
</dbReference>
<evidence type="ECO:0000256" key="4">
    <source>
        <dbReference type="ARBA" id="ARBA00022692"/>
    </source>
</evidence>
<dbReference type="Pfam" id="PF06990">
    <property type="entry name" value="Gal-3-0_sulfotr"/>
    <property type="match status" value="1"/>
</dbReference>
<gene>
    <name evidence="11" type="ORF">WMY93_014612</name>
</gene>
<proteinExistence type="inferred from homology"/>
<dbReference type="GO" id="GO:0001733">
    <property type="term" value="F:galactosylceramide sulfotransferase activity"/>
    <property type="evidence" value="ECO:0007669"/>
    <property type="project" value="InterPro"/>
</dbReference>
<dbReference type="Proteomes" id="UP001460270">
    <property type="component" value="Unassembled WGS sequence"/>
</dbReference>
<evidence type="ECO:0000313" key="12">
    <source>
        <dbReference type="Proteomes" id="UP001460270"/>
    </source>
</evidence>
<evidence type="ECO:0000256" key="8">
    <source>
        <dbReference type="ARBA" id="ARBA00023136"/>
    </source>
</evidence>
<keyword evidence="12" id="KW-1185">Reference proteome</keyword>
<sequence length="377" mass="41094">MLQESPLIKNTTSLTSGAEPRSRDVREQLPGQRASGGGALSEEAPMCSEECSCDRVSCFVAPRRSKASLRASRCPHGEEASQRGSGEPLFTGLCLFHGGIAPRVWGAALYRALPLPRRHRTAGLGSRSLPGSASPTEVVSIAARITETSPYRALPCATVVSNLQQTEVSTSLSSGHEPTQHSSLRHSYRTGFSRSFFNPDQTACQNNLLWHHTLSDMSTGLTLRPSPAAKTKAGKVQLLLKQGNVSVNVDPVKMWQKKIFLFFVIISTVSLLLHQGGHLNWNIKSFHFGCPTVPRGPRTKLTSVVFLKTHKTASSTMQNLLFRFAERHNLTVALPVPACGHQFCYPRTFTSHFVHPHTLPQTSSPTTCDSTGQNCNA</sequence>
<evidence type="ECO:0000256" key="1">
    <source>
        <dbReference type="ARBA" id="ARBA00004323"/>
    </source>
</evidence>
<dbReference type="AlphaFoldDB" id="A0AAW0P4Z2"/>
<dbReference type="Gene3D" id="3.40.50.300">
    <property type="entry name" value="P-loop containing nucleotide triphosphate hydrolases"/>
    <property type="match status" value="1"/>
</dbReference>
<name>A0AAW0P4Z2_9GOBI</name>
<organism evidence="11 12">
    <name type="scientific">Mugilogobius chulae</name>
    <name type="common">yellowstripe goby</name>
    <dbReference type="NCBI Taxonomy" id="88201"/>
    <lineage>
        <taxon>Eukaryota</taxon>
        <taxon>Metazoa</taxon>
        <taxon>Chordata</taxon>
        <taxon>Craniata</taxon>
        <taxon>Vertebrata</taxon>
        <taxon>Euteleostomi</taxon>
        <taxon>Actinopterygii</taxon>
        <taxon>Neopterygii</taxon>
        <taxon>Teleostei</taxon>
        <taxon>Neoteleostei</taxon>
        <taxon>Acanthomorphata</taxon>
        <taxon>Gobiaria</taxon>
        <taxon>Gobiiformes</taxon>
        <taxon>Gobioidei</taxon>
        <taxon>Gobiidae</taxon>
        <taxon>Gobionellinae</taxon>
        <taxon>Mugilogobius</taxon>
    </lineage>
</organism>
<dbReference type="GO" id="GO:0009247">
    <property type="term" value="P:glycolipid biosynthetic process"/>
    <property type="evidence" value="ECO:0007669"/>
    <property type="project" value="InterPro"/>
</dbReference>
<evidence type="ECO:0000313" key="11">
    <source>
        <dbReference type="EMBL" id="KAK7909928.1"/>
    </source>
</evidence>
<evidence type="ECO:0000256" key="5">
    <source>
        <dbReference type="ARBA" id="ARBA00022968"/>
    </source>
</evidence>
<evidence type="ECO:0000256" key="2">
    <source>
        <dbReference type="ARBA" id="ARBA00008124"/>
    </source>
</evidence>
<dbReference type="PANTHER" id="PTHR14647:SF83">
    <property type="entry name" value="GALACTOSE-3-O-SULFOTRANSFERASE 3"/>
    <property type="match status" value="1"/>
</dbReference>
<reference evidence="12" key="1">
    <citation type="submission" date="2024-04" db="EMBL/GenBank/DDBJ databases">
        <title>Salinicola lusitanus LLJ914,a marine bacterium isolated from the Okinawa Trough.</title>
        <authorList>
            <person name="Li J."/>
        </authorList>
    </citation>
    <scope>NUCLEOTIDE SEQUENCE [LARGE SCALE GENOMIC DNA]</scope>
</reference>
<comment type="similarity">
    <text evidence="2">Belongs to the galactose-3-O-sulfotransferase family.</text>
</comment>
<feature type="region of interest" description="Disordered" evidence="10">
    <location>
        <begin position="1"/>
        <end position="42"/>
    </location>
</feature>
<comment type="subcellular location">
    <subcellularLocation>
        <location evidence="1">Golgi apparatus membrane</location>
        <topology evidence="1">Single-pass type II membrane protein</topology>
    </subcellularLocation>
</comment>
<dbReference type="EMBL" id="JBBPFD010000010">
    <property type="protein sequence ID" value="KAK7909928.1"/>
    <property type="molecule type" value="Genomic_DNA"/>
</dbReference>
<evidence type="ECO:0000256" key="3">
    <source>
        <dbReference type="ARBA" id="ARBA00022679"/>
    </source>
</evidence>
<protein>
    <submittedName>
        <fullName evidence="11">Uncharacterized protein</fullName>
    </submittedName>
</protein>
<keyword evidence="6" id="KW-1133">Transmembrane helix</keyword>
<keyword evidence="4" id="KW-0812">Transmembrane</keyword>
<evidence type="ECO:0000256" key="10">
    <source>
        <dbReference type="SAM" id="MobiDB-lite"/>
    </source>
</evidence>
<dbReference type="GO" id="GO:0000139">
    <property type="term" value="C:Golgi membrane"/>
    <property type="evidence" value="ECO:0007669"/>
    <property type="project" value="UniProtKB-SubCell"/>
</dbReference>
<keyword evidence="5" id="KW-0735">Signal-anchor</keyword>
<dbReference type="InterPro" id="IPR009729">
    <property type="entry name" value="Gal-3-0_sulfotransfrase"/>
</dbReference>
<evidence type="ECO:0000256" key="7">
    <source>
        <dbReference type="ARBA" id="ARBA00023034"/>
    </source>
</evidence>